<dbReference type="Proteomes" id="UP000005013">
    <property type="component" value="Chromosome"/>
</dbReference>
<keyword evidence="1" id="KW-1133">Transmembrane helix</keyword>
<dbReference type="EMBL" id="CP003481">
    <property type="protein sequence ID" value="AFI05680.1"/>
    <property type="molecule type" value="Genomic_DNA"/>
</dbReference>
<keyword evidence="1" id="KW-0472">Membrane</keyword>
<evidence type="ECO:0000256" key="1">
    <source>
        <dbReference type="SAM" id="Phobius"/>
    </source>
</evidence>
<feature type="transmembrane region" description="Helical" evidence="1">
    <location>
        <begin position="129"/>
        <end position="155"/>
    </location>
</feature>
<dbReference type="STRING" id="1163745.HCD_03320"/>
<feature type="transmembrane region" description="Helical" evidence="1">
    <location>
        <begin position="54"/>
        <end position="71"/>
    </location>
</feature>
<keyword evidence="1" id="KW-0812">Transmembrane</keyword>
<evidence type="ECO:0000313" key="3">
    <source>
        <dbReference type="Proteomes" id="UP000005013"/>
    </source>
</evidence>
<protein>
    <submittedName>
        <fullName evidence="2">Uncharacterized protein</fullName>
    </submittedName>
</protein>
<proteinExistence type="predicted"/>
<keyword evidence="3" id="KW-1185">Reference proteome</keyword>
<gene>
    <name evidence="2" type="ordered locus">HCD_03320</name>
</gene>
<dbReference type="HOGENOM" id="CLU_1084910_0_0_7"/>
<feature type="transmembrane region" description="Helical" evidence="1">
    <location>
        <begin position="83"/>
        <end position="108"/>
    </location>
</feature>
<organism evidence="2 3">
    <name type="scientific">Helicobacter cetorum (strain ATCC BAA-540 / CCUG 52418 / MIT 99-5656)</name>
    <dbReference type="NCBI Taxonomy" id="1163745"/>
    <lineage>
        <taxon>Bacteria</taxon>
        <taxon>Pseudomonadati</taxon>
        <taxon>Campylobacterota</taxon>
        <taxon>Epsilonproteobacteria</taxon>
        <taxon>Campylobacterales</taxon>
        <taxon>Helicobacteraceae</taxon>
        <taxon>Helicobacter</taxon>
    </lineage>
</organism>
<accession>I0ERW1</accession>
<dbReference type="AlphaFoldDB" id="I0ERW1"/>
<name>I0ERW1_HELCM</name>
<dbReference type="RefSeq" id="WP_014659189.1">
    <property type="nucleotide sequence ID" value="NC_017735.1"/>
</dbReference>
<sequence length="256" mass="29862">MVNICIFYRIFLLAFSGLLISEKRDVLKSFQTWVQTKRIVTAFPKSSLGFSWRYIFLFCLILFAGFVVSFFCGKESSQTSVAVLLLIVSFAYISIRIYQLVTFFIMLYQTRKRIKKIKIQKFICILLKPTVLIEVLPFLLNILIVILIACATWNTFSYDSQTSFDSFIIKDLKEAVLNLSLLTFILFLFIFFYKTRTNQNIQLATITIGFWLSLVYGIYFSFKIYQQPSFKQDPKTIFSLTTEKSQQICCKVPQSI</sequence>
<dbReference type="PATRIC" id="fig|1163745.3.peg.706"/>
<feature type="transmembrane region" description="Helical" evidence="1">
    <location>
        <begin position="175"/>
        <end position="193"/>
    </location>
</feature>
<evidence type="ECO:0000313" key="2">
    <source>
        <dbReference type="EMBL" id="AFI05680.1"/>
    </source>
</evidence>
<feature type="transmembrane region" description="Helical" evidence="1">
    <location>
        <begin position="200"/>
        <end position="222"/>
    </location>
</feature>
<dbReference type="KEGG" id="hcm:HCD_03320"/>
<reference evidence="2 3" key="1">
    <citation type="journal article" date="2013" name="PLoS ONE">
        <title>Sequence Divergence and Conservation in Genomes ofHelicobacter cetorum Strains from a Dolphin and a Whale.</title>
        <authorList>
            <person name="Kersulyte D."/>
            <person name="Rossi M."/>
            <person name="Berg D.E."/>
        </authorList>
    </citation>
    <scope>NUCLEOTIDE SEQUENCE [LARGE SCALE GENOMIC DNA]</scope>
    <source>
        <strain evidence="2 3">MIT 99-5656</strain>
    </source>
</reference>